<dbReference type="InterPro" id="IPR037091">
    <property type="entry name" value="Pen-bd_prot4_C_dom_sf"/>
</dbReference>
<keyword evidence="7" id="KW-0961">Cell wall biogenesis/degradation</keyword>
<feature type="transmembrane region" description="Helical" evidence="11">
    <location>
        <begin position="399"/>
        <end position="421"/>
    </location>
</feature>
<keyword evidence="5" id="KW-0133">Cell shape</keyword>
<keyword evidence="3" id="KW-0732">Signal</keyword>
<accession>A0A430AQ66</accession>
<comment type="similarity">
    <text evidence="2 10">Belongs to the peptidase S11 family.</text>
</comment>
<keyword evidence="11" id="KW-0812">Transmembrane</keyword>
<gene>
    <name evidence="14" type="ORF">CBF27_11030</name>
</gene>
<evidence type="ECO:0000256" key="10">
    <source>
        <dbReference type="RuleBase" id="RU004016"/>
    </source>
</evidence>
<comment type="function">
    <text evidence="1">Removes C-terminal D-alanyl residues from sugar-peptide cell wall precursors.</text>
</comment>
<dbReference type="GO" id="GO:0030655">
    <property type="term" value="P:beta-lactam antibiotic catabolic process"/>
    <property type="evidence" value="ECO:0007669"/>
    <property type="project" value="InterPro"/>
</dbReference>
<evidence type="ECO:0000256" key="9">
    <source>
        <dbReference type="PIRSR" id="PIRSR618044-2"/>
    </source>
</evidence>
<keyword evidence="4" id="KW-0378">Hydrolase</keyword>
<dbReference type="InterPro" id="IPR000871">
    <property type="entry name" value="Beta-lactam_class-A"/>
</dbReference>
<organism evidence="14 15">
    <name type="scientific">Vagococcus acidifermentans</name>
    <dbReference type="NCBI Taxonomy" id="564710"/>
    <lineage>
        <taxon>Bacteria</taxon>
        <taxon>Bacillati</taxon>
        <taxon>Bacillota</taxon>
        <taxon>Bacilli</taxon>
        <taxon>Lactobacillales</taxon>
        <taxon>Enterococcaceae</taxon>
        <taxon>Vagococcus</taxon>
    </lineage>
</organism>
<feature type="binding site" evidence="9">
    <location>
        <position position="259"/>
    </location>
    <ligand>
        <name>substrate</name>
    </ligand>
</feature>
<keyword evidence="6" id="KW-0573">Peptidoglycan synthesis</keyword>
<name>A0A430AQ66_9ENTE</name>
<dbReference type="GO" id="GO:0008800">
    <property type="term" value="F:beta-lactamase activity"/>
    <property type="evidence" value="ECO:0007669"/>
    <property type="project" value="InterPro"/>
</dbReference>
<reference evidence="14 15" key="1">
    <citation type="submission" date="2017-05" db="EMBL/GenBank/DDBJ databases">
        <title>Vagococcus spp. assemblies.</title>
        <authorList>
            <person name="Gulvik C.A."/>
        </authorList>
    </citation>
    <scope>NUCLEOTIDE SEQUENCE [LARGE SCALE GENOMIC DNA]</scope>
    <source>
        <strain evidence="14 15">LMG 24798</strain>
    </source>
</reference>
<keyword evidence="11" id="KW-1133">Transmembrane helix</keyword>
<evidence type="ECO:0000256" key="7">
    <source>
        <dbReference type="ARBA" id="ARBA00023316"/>
    </source>
</evidence>
<dbReference type="Pfam" id="PF00768">
    <property type="entry name" value="Peptidase_S11"/>
    <property type="match status" value="1"/>
</dbReference>
<dbReference type="InterPro" id="IPR015956">
    <property type="entry name" value="Peniciliin-bd_prot_C_sf"/>
</dbReference>
<dbReference type="Gene3D" id="2.30.140.20">
    <property type="entry name" value="Penicillin-binding protein 4, C-terminal domain"/>
    <property type="match status" value="1"/>
</dbReference>
<dbReference type="SUPFAM" id="SSF56601">
    <property type="entry name" value="beta-lactamase/transpeptidase-like"/>
    <property type="match status" value="1"/>
</dbReference>
<dbReference type="GO" id="GO:0046677">
    <property type="term" value="P:response to antibiotic"/>
    <property type="evidence" value="ECO:0007669"/>
    <property type="project" value="InterPro"/>
</dbReference>
<proteinExistence type="inferred from homology"/>
<evidence type="ECO:0000256" key="1">
    <source>
        <dbReference type="ARBA" id="ARBA00003217"/>
    </source>
</evidence>
<dbReference type="GO" id="GO:0009002">
    <property type="term" value="F:serine-type D-Ala-D-Ala carboxypeptidase activity"/>
    <property type="evidence" value="ECO:0007669"/>
    <property type="project" value="InterPro"/>
</dbReference>
<dbReference type="GO" id="GO:0071555">
    <property type="term" value="P:cell wall organization"/>
    <property type="evidence" value="ECO:0007669"/>
    <property type="project" value="UniProtKB-KW"/>
</dbReference>
<dbReference type="InterPro" id="IPR012338">
    <property type="entry name" value="Beta-lactam/transpept-like"/>
</dbReference>
<evidence type="ECO:0000313" key="14">
    <source>
        <dbReference type="EMBL" id="RSU10271.1"/>
    </source>
</evidence>
<dbReference type="InterPro" id="IPR018044">
    <property type="entry name" value="Peptidase_S11"/>
</dbReference>
<evidence type="ECO:0000259" key="13">
    <source>
        <dbReference type="Pfam" id="PF09211"/>
    </source>
</evidence>
<sequence>MGILTACLVGLTTDAARAEGTQKDIMTITREAGYQVNEFYRPKASMVIDAKTGRVLWEDNADTQRHIASMSKLMTIFVVLEEMQKGQFDFDTAIDVTEKYVTISQDYNLSNNKMQLGASYSVGELIDLIFVPSSNAATLMLADFVSSDSGARFAKMMNEKAQEIGMTQTVFYNSTGVINFELGSQMPEGADPNGDNISTARDYSLLAYHLLKKYPDMLEHTKNRQITVKEGTPYEESFDSYLYSLPGKTFGYDGFDGLKSGSSSSAGFNYVGTAQKGNMRLIQLIMGVGDWDHQESESERHKFGNALLDLCFNTYEYKQIVSQGEQTINEQHLVVADDLYDIVPKGTQPEAVVKDGRVTVQSSLPLVSDKIEPPQVSYEVVRKQLLQSSDKQAAKSFNLLKIGLIVFLFFTILLLVYELSASKGRRTKKNKPVFLFKCLLLLLLIGGSIIVSMYL</sequence>
<feature type="domain" description="Peptidase S11 D-alanyl-D-alanine carboxypeptidase A N-terminal" evidence="12">
    <location>
        <begin position="43"/>
        <end position="288"/>
    </location>
</feature>
<evidence type="ECO:0000256" key="8">
    <source>
        <dbReference type="PIRSR" id="PIRSR618044-1"/>
    </source>
</evidence>
<evidence type="ECO:0000256" key="5">
    <source>
        <dbReference type="ARBA" id="ARBA00022960"/>
    </source>
</evidence>
<dbReference type="AlphaFoldDB" id="A0A430AQ66"/>
<feature type="transmembrane region" description="Helical" evidence="11">
    <location>
        <begin position="433"/>
        <end position="454"/>
    </location>
</feature>
<keyword evidence="11" id="KW-0472">Membrane</keyword>
<evidence type="ECO:0000259" key="12">
    <source>
        <dbReference type="Pfam" id="PF00768"/>
    </source>
</evidence>
<evidence type="ECO:0000313" key="15">
    <source>
        <dbReference type="Proteomes" id="UP000286773"/>
    </source>
</evidence>
<evidence type="ECO:0000256" key="11">
    <source>
        <dbReference type="SAM" id="Phobius"/>
    </source>
</evidence>
<dbReference type="EMBL" id="NGKC01000013">
    <property type="protein sequence ID" value="RSU10271.1"/>
    <property type="molecule type" value="Genomic_DNA"/>
</dbReference>
<feature type="active site" description="Proton acceptor" evidence="8">
    <location>
        <position position="72"/>
    </location>
</feature>
<feature type="active site" description="Acyl-ester intermediate" evidence="8">
    <location>
        <position position="69"/>
    </location>
</feature>
<dbReference type="InterPro" id="IPR015294">
    <property type="entry name" value="Pen-bd_prot4_C_dom"/>
</dbReference>
<dbReference type="InterPro" id="IPR001967">
    <property type="entry name" value="Peptidase_S11_N"/>
</dbReference>
<dbReference type="PANTHER" id="PTHR35333">
    <property type="entry name" value="BETA-LACTAMASE"/>
    <property type="match status" value="1"/>
</dbReference>
<dbReference type="Pfam" id="PF09211">
    <property type="entry name" value="DUF1958"/>
    <property type="match status" value="1"/>
</dbReference>
<protein>
    <recommendedName>
        <fullName evidence="16">Peptidase S11 D-alanyl-D-alanine carboxypeptidase A N-terminal domain-containing protein</fullName>
    </recommendedName>
</protein>
<evidence type="ECO:0000256" key="3">
    <source>
        <dbReference type="ARBA" id="ARBA00022729"/>
    </source>
</evidence>
<dbReference type="GO" id="GO:0006508">
    <property type="term" value="P:proteolysis"/>
    <property type="evidence" value="ECO:0007669"/>
    <property type="project" value="InterPro"/>
</dbReference>
<dbReference type="Proteomes" id="UP000286773">
    <property type="component" value="Unassembled WGS sequence"/>
</dbReference>
<dbReference type="PANTHER" id="PTHR35333:SF4">
    <property type="entry name" value="SLR0121 PROTEIN"/>
    <property type="match status" value="1"/>
</dbReference>
<dbReference type="Gene3D" id="3.40.710.10">
    <property type="entry name" value="DD-peptidase/beta-lactamase superfamily"/>
    <property type="match status" value="1"/>
</dbReference>
<dbReference type="PRINTS" id="PR00725">
    <property type="entry name" value="DADACBPTASE1"/>
</dbReference>
<evidence type="ECO:0000256" key="6">
    <source>
        <dbReference type="ARBA" id="ARBA00022984"/>
    </source>
</evidence>
<dbReference type="SUPFAM" id="SSF69189">
    <property type="entry name" value="Penicillin-binding protein associated domain"/>
    <property type="match status" value="1"/>
</dbReference>
<comment type="caution">
    <text evidence="14">The sequence shown here is derived from an EMBL/GenBank/DDBJ whole genome shotgun (WGS) entry which is preliminary data.</text>
</comment>
<dbReference type="GO" id="GO:0008360">
    <property type="term" value="P:regulation of cell shape"/>
    <property type="evidence" value="ECO:0007669"/>
    <property type="project" value="UniProtKB-KW"/>
</dbReference>
<evidence type="ECO:0000256" key="2">
    <source>
        <dbReference type="ARBA" id="ARBA00007164"/>
    </source>
</evidence>
<evidence type="ECO:0000256" key="4">
    <source>
        <dbReference type="ARBA" id="ARBA00022801"/>
    </source>
</evidence>
<dbReference type="GO" id="GO:0009252">
    <property type="term" value="P:peptidoglycan biosynthetic process"/>
    <property type="evidence" value="ECO:0007669"/>
    <property type="project" value="UniProtKB-KW"/>
</dbReference>
<feature type="domain" description="Penicillin-binding protein 4 C-terminal" evidence="13">
    <location>
        <begin position="317"/>
        <end position="379"/>
    </location>
</feature>
<feature type="active site" evidence="8">
    <location>
        <position position="133"/>
    </location>
</feature>
<keyword evidence="15" id="KW-1185">Reference proteome</keyword>
<evidence type="ECO:0008006" key="16">
    <source>
        <dbReference type="Google" id="ProtNLM"/>
    </source>
</evidence>